<keyword evidence="2" id="KW-1185">Reference proteome</keyword>
<evidence type="ECO:0000313" key="1">
    <source>
        <dbReference type="EnsemblPlants" id="Ma02_p06280.1"/>
    </source>
</evidence>
<dbReference type="AlphaFoldDB" id="A0A804HZU1"/>
<protein>
    <submittedName>
        <fullName evidence="1">Uncharacterized protein</fullName>
    </submittedName>
</protein>
<dbReference type="InParanoid" id="A0A804HZU1"/>
<proteinExistence type="predicted"/>
<dbReference type="Gramene" id="Ma02_t06280.1">
    <property type="protein sequence ID" value="Ma02_p06280.1"/>
    <property type="gene ID" value="Ma02_g06280"/>
</dbReference>
<sequence>MRFQVSDSLFCLIPADLCDRVF</sequence>
<dbReference type="Proteomes" id="UP000012960">
    <property type="component" value="Unplaced"/>
</dbReference>
<organism evidence="1 2">
    <name type="scientific">Musa acuminata subsp. malaccensis</name>
    <name type="common">Wild banana</name>
    <name type="synonym">Musa malaccensis</name>
    <dbReference type="NCBI Taxonomy" id="214687"/>
    <lineage>
        <taxon>Eukaryota</taxon>
        <taxon>Viridiplantae</taxon>
        <taxon>Streptophyta</taxon>
        <taxon>Embryophyta</taxon>
        <taxon>Tracheophyta</taxon>
        <taxon>Spermatophyta</taxon>
        <taxon>Magnoliopsida</taxon>
        <taxon>Liliopsida</taxon>
        <taxon>Zingiberales</taxon>
        <taxon>Musaceae</taxon>
        <taxon>Musa</taxon>
    </lineage>
</organism>
<accession>A0A804HZU1</accession>
<evidence type="ECO:0000313" key="2">
    <source>
        <dbReference type="Proteomes" id="UP000012960"/>
    </source>
</evidence>
<dbReference type="EnsemblPlants" id="Ma02_t06280.1">
    <property type="protein sequence ID" value="Ma02_p06280.1"/>
    <property type="gene ID" value="Ma02_g06280"/>
</dbReference>
<reference evidence="1" key="1">
    <citation type="submission" date="2021-05" db="UniProtKB">
        <authorList>
            <consortium name="EnsemblPlants"/>
        </authorList>
    </citation>
    <scope>IDENTIFICATION</scope>
    <source>
        <strain evidence="1">subsp. malaccensis</strain>
    </source>
</reference>
<name>A0A804HZU1_MUSAM</name>